<feature type="domain" description="ATPase AAA-type core" evidence="2">
    <location>
        <begin position="546"/>
        <end position="699"/>
    </location>
</feature>
<dbReference type="EMBL" id="JACXAE010000128">
    <property type="protein sequence ID" value="MBD2778561.1"/>
    <property type="molecule type" value="Genomic_DNA"/>
</dbReference>
<evidence type="ECO:0000259" key="2">
    <source>
        <dbReference type="Pfam" id="PF00004"/>
    </source>
</evidence>
<dbReference type="PROSITE" id="PS50005">
    <property type="entry name" value="TPR"/>
    <property type="match status" value="2"/>
</dbReference>
<keyword evidence="4" id="KW-1185">Reference proteome</keyword>
<dbReference type="InterPro" id="IPR019734">
    <property type="entry name" value="TPR_rpt"/>
</dbReference>
<name>A0A8J7CBN6_9CYAN</name>
<dbReference type="InterPro" id="IPR027417">
    <property type="entry name" value="P-loop_NTPase"/>
</dbReference>
<organism evidence="3 4">
    <name type="scientific">Iningainema tapete BLCC-T55</name>
    <dbReference type="NCBI Taxonomy" id="2748662"/>
    <lineage>
        <taxon>Bacteria</taxon>
        <taxon>Bacillati</taxon>
        <taxon>Cyanobacteriota</taxon>
        <taxon>Cyanophyceae</taxon>
        <taxon>Nostocales</taxon>
        <taxon>Scytonemataceae</taxon>
        <taxon>Iningainema tapete</taxon>
    </lineage>
</organism>
<dbReference type="SUPFAM" id="SSF48452">
    <property type="entry name" value="TPR-like"/>
    <property type="match status" value="1"/>
</dbReference>
<keyword evidence="1" id="KW-0802">TPR repeat</keyword>
<proteinExistence type="predicted"/>
<dbReference type="Gene3D" id="3.40.50.300">
    <property type="entry name" value="P-loop containing nucleotide triphosphate hydrolases"/>
    <property type="match status" value="2"/>
</dbReference>
<feature type="repeat" description="TPR" evidence="1">
    <location>
        <begin position="385"/>
        <end position="418"/>
    </location>
</feature>
<accession>A0A8J7CBN6</accession>
<reference evidence="3" key="1">
    <citation type="submission" date="2020-09" db="EMBL/GenBank/DDBJ databases">
        <title>Iningainema tapete sp. nov. (Scytonemataceae, Cyanobacteria) from greenhouses in central Florida (USA) produces two types of nodularin with biosynthetic potential for microcystin-LR and anabaenopeptins.</title>
        <authorList>
            <person name="Berthold D.E."/>
            <person name="Lefler F.W."/>
            <person name="Huang I.-S."/>
            <person name="Abdulla H."/>
            <person name="Zimba P.V."/>
            <person name="Laughinghouse H.D. IV."/>
        </authorList>
    </citation>
    <scope>NUCLEOTIDE SEQUENCE</scope>
    <source>
        <strain evidence="3">BLCCT55</strain>
    </source>
</reference>
<dbReference type="Proteomes" id="UP000629098">
    <property type="component" value="Unassembled WGS sequence"/>
</dbReference>
<protein>
    <submittedName>
        <fullName evidence="3">AAA family ATPase</fullName>
    </submittedName>
</protein>
<dbReference type="AlphaFoldDB" id="A0A8J7CBN6"/>
<dbReference type="RefSeq" id="WP_190838395.1">
    <property type="nucleotide sequence ID" value="NZ_CAWPPI010000128.1"/>
</dbReference>
<dbReference type="InterPro" id="IPR011990">
    <property type="entry name" value="TPR-like_helical_dom_sf"/>
</dbReference>
<dbReference type="GO" id="GO:0005524">
    <property type="term" value="F:ATP binding"/>
    <property type="evidence" value="ECO:0007669"/>
    <property type="project" value="InterPro"/>
</dbReference>
<gene>
    <name evidence="3" type="ORF">ICL16_42605</name>
</gene>
<dbReference type="PANTHER" id="PTHR34301">
    <property type="entry name" value="DNA-BINDING PROTEIN-RELATED"/>
    <property type="match status" value="1"/>
</dbReference>
<dbReference type="InterPro" id="IPR003959">
    <property type="entry name" value="ATPase_AAA_core"/>
</dbReference>
<dbReference type="Pfam" id="PF13181">
    <property type="entry name" value="TPR_8"/>
    <property type="match status" value="2"/>
</dbReference>
<dbReference type="SUPFAM" id="SSF52540">
    <property type="entry name" value="P-loop containing nucleoside triphosphate hydrolases"/>
    <property type="match status" value="2"/>
</dbReference>
<evidence type="ECO:0000313" key="3">
    <source>
        <dbReference type="EMBL" id="MBD2778561.1"/>
    </source>
</evidence>
<dbReference type="Pfam" id="PF00004">
    <property type="entry name" value="AAA"/>
    <property type="match status" value="1"/>
</dbReference>
<sequence length="951" mass="109939">MNNTKINRNPYIIGRPITEPKLFFGRENLFHFIDDNLNNSQKVILLHGQRRIGKSSVLSQIPNFVNRENFVFVPFDLQDQSQLSLSAILHRLATKIIDCFNLSPDQVTLPLATELEKDLTIFSRHFLPKVYQAVNGKNLVLLLDEFDVLSNDVPNLANQHFFPHLKSILQEQKKLFVIPVVGRELEDMPKLLDLFKGAPKQKIGLLDESSAKQLITEPAEGMLKYDPNAIQAILELSAGHPYFTQIICFAIFGQARGEQRWQVTRTDVENIVDKAIEIGEAGLVWFRQGLPIPERVIFSTVATKPEVKEPLKLLEEYGVVHTPELDRAQKLLVEWGFLQKVNSPQLLNVVVSSYRVTVELVRRWMLNQHSLKEEIYELEKLNPEAHNSYLEASKLHEQRHIEAAIQLYEKVLQINPNHFSTLLGLVQGYLDLDTKEFQKALELSERAYKFNPEDTKEGFIQLLLNYGNELMRQKQFQLAEQQFNKVLELDRNHKLAKDILAKAKNEIRKSSTNPYFIGSIVPLEQFVGRKEEFDKAWDIIMNGSRMFFYGSAGTGKSSFLKYLAAPETWQDRGINLEHGQYLIVEINCQDIRPFQPSAFWRELLIRLKDVLSDLHTKLPEQDQSDTSVNLRLIQSEIENILQKTTVDKADVKQILKEIKRQDKFLVLLLDEYDAVLHPNDNYAESAIQQFLSECRILQEQDANRCLSTIMILSQSPIGLSSTSKYNNLPDISSPLKPFKDNELKILWEHMPTPWDQKQSLQRIVKEITGGHPALFQMLCYLLYNQLKQKGIPDIETLKADFENMTEELLFRRIWVSLNETQRMVMRLICLYSLEGKIDKKHYDMKGVEDYLKNNYAILNNLKVSGFIQSNRERNKESYSFTASAMQQWVIREIVSNNEGEIKERERVFGIMNQGQINKITQPIKWIRENPDVIKSVAGGFQELAKVFLPSL</sequence>
<dbReference type="SMART" id="SM00028">
    <property type="entry name" value="TPR"/>
    <property type="match status" value="2"/>
</dbReference>
<comment type="caution">
    <text evidence="3">The sequence shown here is derived from an EMBL/GenBank/DDBJ whole genome shotgun (WGS) entry which is preliminary data.</text>
</comment>
<dbReference type="Gene3D" id="1.25.40.10">
    <property type="entry name" value="Tetratricopeptide repeat domain"/>
    <property type="match status" value="1"/>
</dbReference>
<evidence type="ECO:0000313" key="4">
    <source>
        <dbReference type="Proteomes" id="UP000629098"/>
    </source>
</evidence>
<feature type="repeat" description="TPR" evidence="1">
    <location>
        <begin position="460"/>
        <end position="493"/>
    </location>
</feature>
<dbReference type="PANTHER" id="PTHR34301:SF8">
    <property type="entry name" value="ATPASE DOMAIN-CONTAINING PROTEIN"/>
    <property type="match status" value="1"/>
</dbReference>
<dbReference type="GO" id="GO:0016887">
    <property type="term" value="F:ATP hydrolysis activity"/>
    <property type="evidence" value="ECO:0007669"/>
    <property type="project" value="InterPro"/>
</dbReference>
<evidence type="ECO:0000256" key="1">
    <source>
        <dbReference type="PROSITE-ProRule" id="PRU00339"/>
    </source>
</evidence>